<dbReference type="Pfam" id="PF02767">
    <property type="entry name" value="DNA_pol3_beta_2"/>
    <property type="match status" value="1"/>
</dbReference>
<evidence type="ECO:0000256" key="14">
    <source>
        <dbReference type="ARBA" id="ARBA00023315"/>
    </source>
</evidence>
<evidence type="ECO:0000256" key="4">
    <source>
        <dbReference type="ARBA" id="ARBA00022490"/>
    </source>
</evidence>
<keyword evidence="5" id="KW-0028">Amino-acid biosynthesis</keyword>
<evidence type="ECO:0000256" key="5">
    <source>
        <dbReference type="ARBA" id="ARBA00022605"/>
    </source>
</evidence>
<dbReference type="Pfam" id="PF02768">
    <property type="entry name" value="DNA_pol3_beta_3"/>
    <property type="match status" value="1"/>
</dbReference>
<name>A0A9Q0N998_9DIPT</name>
<dbReference type="OrthoDB" id="448575at2759"/>
<dbReference type="Proteomes" id="UP001151699">
    <property type="component" value="Chromosome A"/>
</dbReference>
<dbReference type="InterPro" id="IPR005664">
    <property type="entry name" value="DapD_Trfase_Hexpep_rpt_fam"/>
</dbReference>
<evidence type="ECO:0000256" key="1">
    <source>
        <dbReference type="ARBA" id="ARBA00004496"/>
    </source>
</evidence>
<dbReference type="GO" id="GO:0008408">
    <property type="term" value="F:3'-5' exonuclease activity"/>
    <property type="evidence" value="ECO:0007669"/>
    <property type="project" value="InterPro"/>
</dbReference>
<proteinExistence type="inferred from homology"/>
<dbReference type="CDD" id="cd00140">
    <property type="entry name" value="beta_clamp"/>
    <property type="match status" value="1"/>
</dbReference>
<dbReference type="InterPro" id="IPR023180">
    <property type="entry name" value="THP_succinylTrfase_dom1"/>
</dbReference>
<keyword evidence="13" id="KW-0457">Lysine biosynthesis</keyword>
<evidence type="ECO:0000256" key="6">
    <source>
        <dbReference type="ARBA" id="ARBA00022679"/>
    </source>
</evidence>
<dbReference type="Pfam" id="PF14602">
    <property type="entry name" value="Hexapep_2"/>
    <property type="match status" value="1"/>
</dbReference>
<comment type="subcellular location">
    <subcellularLocation>
        <location evidence="1">Cytoplasm</location>
    </subcellularLocation>
</comment>
<organism evidence="19 20">
    <name type="scientific">Pseudolycoriella hygida</name>
    <dbReference type="NCBI Taxonomy" id="35572"/>
    <lineage>
        <taxon>Eukaryota</taxon>
        <taxon>Metazoa</taxon>
        <taxon>Ecdysozoa</taxon>
        <taxon>Arthropoda</taxon>
        <taxon>Hexapoda</taxon>
        <taxon>Insecta</taxon>
        <taxon>Pterygota</taxon>
        <taxon>Neoptera</taxon>
        <taxon>Endopterygota</taxon>
        <taxon>Diptera</taxon>
        <taxon>Nematocera</taxon>
        <taxon>Sciaroidea</taxon>
        <taxon>Sciaridae</taxon>
        <taxon>Pseudolycoriella</taxon>
    </lineage>
</organism>
<dbReference type="Pfam" id="PF14805">
    <property type="entry name" value="THDPS_N_2"/>
    <property type="match status" value="1"/>
</dbReference>
<dbReference type="Gene3D" id="3.70.10.10">
    <property type="match status" value="1"/>
</dbReference>
<dbReference type="InterPro" id="IPR022635">
    <property type="entry name" value="DNA_polIII_beta_C"/>
</dbReference>
<evidence type="ECO:0000256" key="9">
    <source>
        <dbReference type="ARBA" id="ARBA00022737"/>
    </source>
</evidence>
<dbReference type="GO" id="GO:0003887">
    <property type="term" value="F:DNA-directed DNA polymerase activity"/>
    <property type="evidence" value="ECO:0007669"/>
    <property type="project" value="UniProtKB-KW"/>
</dbReference>
<keyword evidence="10" id="KW-0220">Diaminopimelate biosynthesis</keyword>
<evidence type="ECO:0000256" key="3">
    <source>
        <dbReference type="ARBA" id="ARBA00010752"/>
    </source>
</evidence>
<dbReference type="GO" id="GO:0006271">
    <property type="term" value="P:DNA strand elongation involved in DNA replication"/>
    <property type="evidence" value="ECO:0007669"/>
    <property type="project" value="TreeGrafter"/>
</dbReference>
<evidence type="ECO:0000256" key="11">
    <source>
        <dbReference type="ARBA" id="ARBA00022932"/>
    </source>
</evidence>
<dbReference type="PANTHER" id="PTHR30478:SF0">
    <property type="entry name" value="BETA SLIDING CLAMP"/>
    <property type="match status" value="1"/>
</dbReference>
<dbReference type="CDD" id="cd03350">
    <property type="entry name" value="LbH_THP_succinylT"/>
    <property type="match status" value="1"/>
</dbReference>
<keyword evidence="12" id="KW-0238">DNA-binding</keyword>
<dbReference type="InterPro" id="IPR001001">
    <property type="entry name" value="DNA_polIII_beta"/>
</dbReference>
<dbReference type="GO" id="GO:0005737">
    <property type="term" value="C:cytoplasm"/>
    <property type="evidence" value="ECO:0007669"/>
    <property type="project" value="UniProtKB-SubCell"/>
</dbReference>
<evidence type="ECO:0000256" key="8">
    <source>
        <dbReference type="ARBA" id="ARBA00022705"/>
    </source>
</evidence>
<dbReference type="SUPFAM" id="SSF55979">
    <property type="entry name" value="DNA clamp"/>
    <property type="match status" value="3"/>
</dbReference>
<evidence type="ECO:0000256" key="10">
    <source>
        <dbReference type="ARBA" id="ARBA00022915"/>
    </source>
</evidence>
<evidence type="ECO:0000259" key="16">
    <source>
        <dbReference type="Pfam" id="PF02767"/>
    </source>
</evidence>
<dbReference type="InterPro" id="IPR011004">
    <property type="entry name" value="Trimer_LpxA-like_sf"/>
</dbReference>
<feature type="domain" description="Tetrahydrodipicolinate-N-succinyltransferase chain A" evidence="18">
    <location>
        <begin position="12"/>
        <end position="75"/>
    </location>
</feature>
<comment type="similarity">
    <text evidence="2">Belongs to the transferase hexapeptide repeat family.</text>
</comment>
<dbReference type="NCBIfam" id="NF008808">
    <property type="entry name" value="PRK11830.1"/>
    <property type="match status" value="1"/>
</dbReference>
<dbReference type="NCBIfam" id="TIGR00965">
    <property type="entry name" value="dapD"/>
    <property type="match status" value="1"/>
</dbReference>
<dbReference type="Gene3D" id="3.10.150.10">
    <property type="entry name" value="DNA Polymerase III, subunit A, domain 2"/>
    <property type="match status" value="1"/>
</dbReference>
<dbReference type="GO" id="GO:0008666">
    <property type="term" value="F:2,3,4,5-tetrahydropyridine-2,6-dicarboxylate N-succinyltransferase activity"/>
    <property type="evidence" value="ECO:0007669"/>
    <property type="project" value="InterPro"/>
</dbReference>
<dbReference type="GO" id="GO:0003677">
    <property type="term" value="F:DNA binding"/>
    <property type="evidence" value="ECO:0007669"/>
    <property type="project" value="UniProtKB-KW"/>
</dbReference>
<feature type="non-terminal residue" evidence="19">
    <location>
        <position position="1"/>
    </location>
</feature>
<evidence type="ECO:0000256" key="7">
    <source>
        <dbReference type="ARBA" id="ARBA00022695"/>
    </source>
</evidence>
<dbReference type="InterPro" id="IPR046938">
    <property type="entry name" value="DNA_clamp_sf"/>
</dbReference>
<dbReference type="InterPro" id="IPR022637">
    <property type="entry name" value="DNA_polIII_beta_cen"/>
</dbReference>
<evidence type="ECO:0000259" key="17">
    <source>
        <dbReference type="Pfam" id="PF02768"/>
    </source>
</evidence>
<evidence type="ECO:0000256" key="2">
    <source>
        <dbReference type="ARBA" id="ARBA00007274"/>
    </source>
</evidence>
<accession>A0A9Q0N998</accession>
<sequence length="744" mass="82876">SLSNQPMQKYINIIEEFWESRYELTKSLQRIEYLIQILNDIINALNEGVIRVCEKKDNEWQVNLWLKKAISLYFIVTKSQVYSGGCITWYDKINPKFSDSSGESFQQHLCRVVPGAFIRTGSYIAKNVVIMPSFINIGAYIGEGTMIDSWATIGSCAQIGKNCHISGGVGIGGVLEPVQNKPVIIEDNCFIGARSEIAEGIIVEEGSVLSMGVFIGASTKIIDRSSGEVIYGRVPAYSVVVAGSMPAEEGRPSLYCAVIVKQVDKITRKKHNIEYGQMSIKIGKLKVIIETKTLVHALNFASSVVEKRNVIAELSNIKLSTKDGKLELITTNMEIYLRQKIAAQIICEGEITVAIKTLSDIVRKIVDKDITMEVTTDDDQIKVLGKNCTFNLLTLPVNQFPTLDDIQSRSNFKVPCRDFAKMIDSTLFSVSTDETRYNLNGVYFCVKEGECRAASTDGHRLSLSTVPITGNAEDFGVILPKKTLEEIVKIAKDSQNIHLDMEIFLSINKIKFVCNDIVMISKLIDGTFPDYQVFIPTDTNYTLTINTKLLSEVIDRVAIITIDKFQAVKLTLTKDSVEVTASGESRGVAKEIIPCSRDKENLCIFDHEEQLSIGFNPKYIKESLNAILNAIREQQVELHFSVPSSPMLLKPTGNSGELFVIMPVKYFMDSTILVSIVNPARIKGFAMSKLCRVKTDKVDSELIAQFCIAMKPDLCQPLPSHIHELQQLVNRLDALIAIKNQETN</sequence>
<dbReference type="AlphaFoldDB" id="A0A9Q0N998"/>
<keyword evidence="14" id="KW-0012">Acyltransferase</keyword>
<feature type="domain" description="DNA polymerase III beta sliding clamp central" evidence="16">
    <location>
        <begin position="414"/>
        <end position="530"/>
    </location>
</feature>
<dbReference type="Gene3D" id="2.160.10.10">
    <property type="entry name" value="Hexapeptide repeat proteins"/>
    <property type="match status" value="1"/>
</dbReference>
<comment type="similarity">
    <text evidence="3">Belongs to the beta sliding clamp family.</text>
</comment>
<keyword evidence="4" id="KW-0963">Cytoplasm</keyword>
<evidence type="ECO:0000256" key="13">
    <source>
        <dbReference type="ARBA" id="ARBA00023154"/>
    </source>
</evidence>
<dbReference type="PANTHER" id="PTHR30478">
    <property type="entry name" value="DNA POLYMERASE III SUBUNIT BETA"/>
    <property type="match status" value="1"/>
</dbReference>
<dbReference type="SUPFAM" id="SSF51161">
    <property type="entry name" value="Trimeric LpxA-like enzymes"/>
    <property type="match status" value="1"/>
</dbReference>
<dbReference type="InterPro" id="IPR037133">
    <property type="entry name" value="THP_succinylTrfase_N_sf"/>
</dbReference>
<keyword evidence="7" id="KW-0548">Nucleotidyltransferase</keyword>
<feature type="domain" description="DNA polymerase III beta sliding clamp C-terminal" evidence="17">
    <location>
        <begin position="535"/>
        <end position="664"/>
    </location>
</feature>
<dbReference type="SMART" id="SM00480">
    <property type="entry name" value="POL3Bc"/>
    <property type="match status" value="1"/>
</dbReference>
<dbReference type="InterPro" id="IPR022634">
    <property type="entry name" value="DNA_polIII_beta_N"/>
</dbReference>
<evidence type="ECO:0000256" key="12">
    <source>
        <dbReference type="ARBA" id="ARBA00023125"/>
    </source>
</evidence>
<keyword evidence="11" id="KW-0239">DNA-directed DNA polymerase</keyword>
<reference evidence="19" key="1">
    <citation type="submission" date="2022-07" db="EMBL/GenBank/DDBJ databases">
        <authorList>
            <person name="Trinca V."/>
            <person name="Uliana J.V.C."/>
            <person name="Torres T.T."/>
            <person name="Ward R.J."/>
            <person name="Monesi N."/>
        </authorList>
    </citation>
    <scope>NUCLEOTIDE SEQUENCE</scope>
    <source>
        <strain evidence="19">HSMRA1968</strain>
        <tissue evidence="19">Whole embryos</tissue>
    </source>
</reference>
<dbReference type="EMBL" id="WJQU01000001">
    <property type="protein sequence ID" value="KAJ6645019.1"/>
    <property type="molecule type" value="Genomic_DNA"/>
</dbReference>
<dbReference type="GO" id="GO:0019877">
    <property type="term" value="P:diaminopimelate biosynthetic process"/>
    <property type="evidence" value="ECO:0007669"/>
    <property type="project" value="UniProtKB-KW"/>
</dbReference>
<evidence type="ECO:0000259" key="18">
    <source>
        <dbReference type="Pfam" id="PF14805"/>
    </source>
</evidence>
<gene>
    <name evidence="19" type="primary">dnaN</name>
    <name evidence="19" type="ORF">Bhyg_00219</name>
</gene>
<dbReference type="NCBIfam" id="TIGR00663">
    <property type="entry name" value="dnan"/>
    <property type="match status" value="1"/>
</dbReference>
<dbReference type="GO" id="GO:0009360">
    <property type="term" value="C:DNA polymerase III complex"/>
    <property type="evidence" value="ECO:0007669"/>
    <property type="project" value="InterPro"/>
</dbReference>
<evidence type="ECO:0000313" key="19">
    <source>
        <dbReference type="EMBL" id="KAJ6645019.1"/>
    </source>
</evidence>
<dbReference type="Gene3D" id="1.10.166.10">
    <property type="entry name" value="Tetrahydrodipicolinate-N-succinyltransferase, N-terminal domain"/>
    <property type="match status" value="1"/>
</dbReference>
<keyword evidence="20" id="KW-1185">Reference proteome</keyword>
<keyword evidence="8" id="KW-0235">DNA replication</keyword>
<feature type="domain" description="DNA polymerase III beta sliding clamp N-terminal" evidence="15">
    <location>
        <begin position="286"/>
        <end position="404"/>
    </location>
</feature>
<keyword evidence="9" id="KW-0677">Repeat</keyword>
<comment type="caution">
    <text evidence="19">The sequence shown here is derived from an EMBL/GenBank/DDBJ whole genome shotgun (WGS) entry which is preliminary data.</text>
</comment>
<feature type="non-terminal residue" evidence="19">
    <location>
        <position position="744"/>
    </location>
</feature>
<evidence type="ECO:0000259" key="15">
    <source>
        <dbReference type="Pfam" id="PF00712"/>
    </source>
</evidence>
<dbReference type="Pfam" id="PF00132">
    <property type="entry name" value="Hexapep"/>
    <property type="match status" value="1"/>
</dbReference>
<dbReference type="Pfam" id="PF00712">
    <property type="entry name" value="DNA_pol3_beta"/>
    <property type="match status" value="1"/>
</dbReference>
<keyword evidence="6" id="KW-0808">Transferase</keyword>
<dbReference type="GO" id="GO:0009089">
    <property type="term" value="P:lysine biosynthetic process via diaminopimelate"/>
    <property type="evidence" value="ECO:0007669"/>
    <property type="project" value="InterPro"/>
</dbReference>
<protein>
    <submittedName>
        <fullName evidence="19">Beta sliding clamp</fullName>
    </submittedName>
</protein>
<evidence type="ECO:0000313" key="20">
    <source>
        <dbReference type="Proteomes" id="UP001151699"/>
    </source>
</evidence>
<dbReference type="InterPro" id="IPR001451">
    <property type="entry name" value="Hexapep"/>
</dbReference>